<evidence type="ECO:0000256" key="2">
    <source>
        <dbReference type="ARBA" id="ARBA00023125"/>
    </source>
</evidence>
<evidence type="ECO:0000256" key="4">
    <source>
        <dbReference type="PROSITE-ProRule" id="PRU00335"/>
    </source>
</evidence>
<accession>A0AAE6RNT8</accession>
<dbReference type="GO" id="GO:0003700">
    <property type="term" value="F:DNA-binding transcription factor activity"/>
    <property type="evidence" value="ECO:0007669"/>
    <property type="project" value="TreeGrafter"/>
</dbReference>
<keyword evidence="1" id="KW-0805">Transcription regulation</keyword>
<proteinExistence type="predicted"/>
<dbReference type="PANTHER" id="PTHR30055">
    <property type="entry name" value="HTH-TYPE TRANSCRIPTIONAL REGULATOR RUTR"/>
    <property type="match status" value="1"/>
</dbReference>
<keyword evidence="3" id="KW-0804">Transcription</keyword>
<dbReference type="RefSeq" id="WP_068210940.1">
    <property type="nucleotide sequence ID" value="NZ_CP047186.1"/>
</dbReference>
<dbReference type="InterPro" id="IPR001647">
    <property type="entry name" value="HTH_TetR"/>
</dbReference>
<sequence>MATISPELSRRERNKQDKLDRITDAARALFDEHGIDEVTTQQIADRADIGAGTLFLYARTKAELLLLVQNSAYGAALVEGVEASAALDEPADAVLAVLRPVIVCNRARVDNGRAYLREIVFGDPEEPHHREALRHTLETEAAVASVLERTAGVPAAAAAISAHIVSAIVFATLAITANASASVDELVAEIRVQVEALLPA</sequence>
<dbReference type="Gene3D" id="1.10.357.10">
    <property type="entry name" value="Tetracycline Repressor, domain 2"/>
    <property type="match status" value="1"/>
</dbReference>
<dbReference type="Proteomes" id="UP000465031">
    <property type="component" value="Chromosome"/>
</dbReference>
<organism evidence="6 7">
    <name type="scientific">Rathayibacter tanaceti</name>
    <dbReference type="NCBI Taxonomy" id="1671680"/>
    <lineage>
        <taxon>Bacteria</taxon>
        <taxon>Bacillati</taxon>
        <taxon>Actinomycetota</taxon>
        <taxon>Actinomycetes</taxon>
        <taxon>Micrococcales</taxon>
        <taxon>Microbacteriaceae</taxon>
        <taxon>Rathayibacter</taxon>
    </lineage>
</organism>
<dbReference type="KEGG" id="rte:GSU10_14210"/>
<dbReference type="AlphaFoldDB" id="A0AAE6RNT8"/>
<dbReference type="Pfam" id="PF00440">
    <property type="entry name" value="TetR_N"/>
    <property type="match status" value="1"/>
</dbReference>
<name>A0AAE6RNT8_9MICO</name>
<dbReference type="PRINTS" id="PR00455">
    <property type="entry name" value="HTHTETR"/>
</dbReference>
<gene>
    <name evidence="6" type="ORF">GSU10_14210</name>
</gene>
<evidence type="ECO:0000313" key="7">
    <source>
        <dbReference type="Proteomes" id="UP000465031"/>
    </source>
</evidence>
<keyword evidence="2 4" id="KW-0238">DNA-binding</keyword>
<feature type="DNA-binding region" description="H-T-H motif" evidence="4">
    <location>
        <begin position="39"/>
        <end position="58"/>
    </location>
</feature>
<evidence type="ECO:0000256" key="3">
    <source>
        <dbReference type="ARBA" id="ARBA00023163"/>
    </source>
</evidence>
<dbReference type="GO" id="GO:0000976">
    <property type="term" value="F:transcription cis-regulatory region binding"/>
    <property type="evidence" value="ECO:0007669"/>
    <property type="project" value="TreeGrafter"/>
</dbReference>
<dbReference type="PANTHER" id="PTHR30055:SF234">
    <property type="entry name" value="HTH-TYPE TRANSCRIPTIONAL REGULATOR BETI"/>
    <property type="match status" value="1"/>
</dbReference>
<dbReference type="SUPFAM" id="SSF46689">
    <property type="entry name" value="Homeodomain-like"/>
    <property type="match status" value="1"/>
</dbReference>
<dbReference type="EMBL" id="CP047186">
    <property type="protein sequence ID" value="QHC57119.1"/>
    <property type="molecule type" value="Genomic_DNA"/>
</dbReference>
<evidence type="ECO:0000256" key="1">
    <source>
        <dbReference type="ARBA" id="ARBA00023015"/>
    </source>
</evidence>
<dbReference type="PROSITE" id="PS50977">
    <property type="entry name" value="HTH_TETR_2"/>
    <property type="match status" value="1"/>
</dbReference>
<dbReference type="InterPro" id="IPR009057">
    <property type="entry name" value="Homeodomain-like_sf"/>
</dbReference>
<feature type="domain" description="HTH tetR-type" evidence="5">
    <location>
        <begin position="16"/>
        <end position="76"/>
    </location>
</feature>
<evidence type="ECO:0000259" key="5">
    <source>
        <dbReference type="PROSITE" id="PS50977"/>
    </source>
</evidence>
<protein>
    <submittedName>
        <fullName evidence="6">TetR family transcriptional regulator</fullName>
    </submittedName>
</protein>
<dbReference type="InterPro" id="IPR050109">
    <property type="entry name" value="HTH-type_TetR-like_transc_reg"/>
</dbReference>
<evidence type="ECO:0000313" key="6">
    <source>
        <dbReference type="EMBL" id="QHC57119.1"/>
    </source>
</evidence>
<reference evidence="7" key="1">
    <citation type="submission" date="2019-12" db="EMBL/GenBank/DDBJ databases">
        <title>Complete and draft genome sequences of new strains and members of some known species of the genus Rathayibacter isolated from plants.</title>
        <authorList>
            <person name="Tarlachkov S.V."/>
            <person name="Starodumova I.P."/>
            <person name="Dorofeeva L.V."/>
            <person name="Prisyazhnaya N.V."/>
            <person name="Leyn S."/>
            <person name="Zlamal J."/>
            <person name="Elan M."/>
            <person name="Osterman A.L."/>
            <person name="Nadler S."/>
            <person name="Subbotin S.A."/>
            <person name="Evtushenko L.I."/>
        </authorList>
    </citation>
    <scope>NUCLEOTIDE SEQUENCE [LARGE SCALE GENOMIC DNA]</scope>
    <source>
        <strain evidence="7">VKM Ac-2761</strain>
    </source>
</reference>